<feature type="transmembrane region" description="Helical" evidence="9">
    <location>
        <begin position="57"/>
        <end position="78"/>
    </location>
</feature>
<keyword evidence="8 9" id="KW-0472">Membrane</keyword>
<dbReference type="HAMAP" id="MF_01129">
    <property type="entry name" value="PPase_energized_pump"/>
    <property type="match status" value="1"/>
</dbReference>
<dbReference type="GO" id="GO:0004427">
    <property type="term" value="F:inorganic diphosphate phosphatase activity"/>
    <property type="evidence" value="ECO:0007669"/>
    <property type="project" value="UniProtKB-UniRule"/>
</dbReference>
<comment type="cofactor">
    <cofactor evidence="9">
        <name>Mg(2+)</name>
        <dbReference type="ChEBI" id="CHEBI:18420"/>
    </cofactor>
</comment>
<dbReference type="EMBL" id="QZKI01000091">
    <property type="protein sequence ID" value="RJP68507.1"/>
    <property type="molecule type" value="Genomic_DNA"/>
</dbReference>
<dbReference type="InterPro" id="IPR004131">
    <property type="entry name" value="PPase-energised_H-pump"/>
</dbReference>
<name>A0A419EVT4_9BACT</name>
<dbReference type="GO" id="GO:0000287">
    <property type="term" value="F:magnesium ion binding"/>
    <property type="evidence" value="ECO:0007669"/>
    <property type="project" value="UniProtKB-UniRule"/>
</dbReference>
<keyword evidence="9" id="KW-1003">Cell membrane</keyword>
<feature type="transmembrane region" description="Helical" evidence="9">
    <location>
        <begin position="390"/>
        <end position="416"/>
    </location>
</feature>
<dbReference type="EC" id="7.2.3.1" evidence="9"/>
<feature type="transmembrane region" description="Helical" evidence="9">
    <location>
        <begin position="90"/>
        <end position="113"/>
    </location>
</feature>
<dbReference type="NCBIfam" id="NF001960">
    <property type="entry name" value="PRK00733.3-5"/>
    <property type="match status" value="1"/>
</dbReference>
<comment type="function">
    <text evidence="9">Sodium pump that utilizes the energy of pyrophosphate hydrolysis as the driving force for Na(+) movement across the membrane.</text>
</comment>
<feature type="transmembrane region" description="Helical" evidence="9">
    <location>
        <begin position="134"/>
        <end position="164"/>
    </location>
</feature>
<keyword evidence="6 9" id="KW-1133">Transmembrane helix</keyword>
<dbReference type="GO" id="GO:0006814">
    <property type="term" value="P:sodium ion transport"/>
    <property type="evidence" value="ECO:0007669"/>
    <property type="project" value="UniProtKB-UniRule"/>
</dbReference>
<keyword evidence="2 9" id="KW-0813">Transport</keyword>
<evidence type="ECO:0000256" key="8">
    <source>
        <dbReference type="ARBA" id="ARBA00023136"/>
    </source>
</evidence>
<feature type="transmembrane region" description="Helical" evidence="9">
    <location>
        <begin position="610"/>
        <end position="629"/>
    </location>
</feature>
<proteinExistence type="inferred from homology"/>
<evidence type="ECO:0000313" key="10">
    <source>
        <dbReference type="EMBL" id="RJP68507.1"/>
    </source>
</evidence>
<keyword evidence="10" id="KW-0378">Hydrolase</keyword>
<reference evidence="10 11" key="1">
    <citation type="journal article" date="2017" name="ISME J.">
        <title>Energy and carbon metabolisms in a deep terrestrial subsurface fluid microbial community.</title>
        <authorList>
            <person name="Momper L."/>
            <person name="Jungbluth S.P."/>
            <person name="Lee M.D."/>
            <person name="Amend J.P."/>
        </authorList>
    </citation>
    <scope>NUCLEOTIDE SEQUENCE [LARGE SCALE GENOMIC DNA]</scope>
    <source>
        <strain evidence="10">SURF_17</strain>
    </source>
</reference>
<dbReference type="PANTHER" id="PTHR31998">
    <property type="entry name" value="K(+)-INSENSITIVE PYROPHOSPHATE-ENERGIZED PROTON PUMP"/>
    <property type="match status" value="1"/>
</dbReference>
<keyword evidence="4 9" id="KW-0460">Magnesium</keyword>
<keyword evidence="3 9" id="KW-0812">Transmembrane</keyword>
<dbReference type="PIRSF" id="PIRSF001265">
    <property type="entry name" value="H+-PPase"/>
    <property type="match status" value="1"/>
</dbReference>
<comment type="similarity">
    <text evidence="9">Belongs to the H(+)-translocating pyrophosphatase (TC 3.A.10) family. K(+)-stimulated subfamily.</text>
</comment>
<keyword evidence="9" id="KW-0739">Sodium transport</keyword>
<feature type="site" description="Determinant of potassium dependence" evidence="9">
    <location>
        <position position="481"/>
    </location>
</feature>
<feature type="transmembrane region" description="Helical" evidence="9">
    <location>
        <begin position="519"/>
        <end position="541"/>
    </location>
</feature>
<evidence type="ECO:0000256" key="4">
    <source>
        <dbReference type="ARBA" id="ARBA00022842"/>
    </source>
</evidence>
<comment type="catalytic activity">
    <reaction evidence="9">
        <text>Na(+)(in) + diphosphate + H2O = Na(+)(out) + 2 phosphate + H(+)</text>
        <dbReference type="Rhea" id="RHEA:57884"/>
        <dbReference type="ChEBI" id="CHEBI:15377"/>
        <dbReference type="ChEBI" id="CHEBI:15378"/>
        <dbReference type="ChEBI" id="CHEBI:29101"/>
        <dbReference type="ChEBI" id="CHEBI:33019"/>
        <dbReference type="ChEBI" id="CHEBI:43474"/>
        <dbReference type="EC" id="7.2.3.1"/>
    </reaction>
</comment>
<feature type="transmembrane region" description="Helical" evidence="9">
    <location>
        <begin position="6"/>
        <end position="29"/>
    </location>
</feature>
<evidence type="ECO:0000256" key="7">
    <source>
        <dbReference type="ARBA" id="ARBA00023065"/>
    </source>
</evidence>
<feature type="transmembrane region" description="Helical" evidence="9">
    <location>
        <begin position="349"/>
        <end position="369"/>
    </location>
</feature>
<keyword evidence="9" id="KW-0630">Potassium</keyword>
<sequence>MSVDQGIFVALIFGILALLFGGYLASYVMKQDPGNERMQKISKMVQEGAKAFLKREYTYVSGFVIVIAGLIAIAPFLMAALAPDRPPLELGVRTSICFIIGAFVSALSGYIGMSIATRSNARTAEGARTGGVHGALDVAISGGAVMGMSVVGLSITGLCVLLLIFRKEGIVDPIAINGYAMGASLVALFARSGGGIFTKGADMGADLVGKVEAGIPEDDPRNPGVIADNVGDNVGDVAGLGADLLESYVEAIIASIAIAFSLLITNIITLEQFQALQLIPLLVAAAGIFSSILGVMYVKVSSGKNPQKALMNGTYIAAGLTIILSYIIISKVGVPFQGLFGTFSKMGPFWANLFGIVSGIIVGFTSEYFTSAHYKPVRKLAESSQSGPAITVTGGMAVGMMSTAIPLIVLATAVIFSYKVSGMYGIALASLGMLATTGMIVSVDSYGPVADNAGGIAEMAHLDKSVRAITDNLDAVGNTTAAIGKGFAIGSAAFAALSLTTAFMGSARLVDVQLTEPKVIAGLLIGGMLPFLFCSLLFGAVSKCAFQMIAEVRRQFREIKGLMEGKADPDPTTCVAISTDSAIKGMLLPGTIAILAPVIIGFVLGPSGLAGMLIGALVVGVMLGIQMANSGGAMDNAKKYIEAGNFGGKGSEAHKAAVVGDTVGDPLKDTVGPSINILIKLMAVISLVLAPLFIMQ</sequence>
<evidence type="ECO:0000256" key="2">
    <source>
        <dbReference type="ARBA" id="ARBA00022448"/>
    </source>
</evidence>
<comment type="activity regulation">
    <text evidence="9">Requires K(+) for maximal activity.</text>
</comment>
<feature type="transmembrane region" description="Helical" evidence="9">
    <location>
        <begin position="677"/>
        <end position="695"/>
    </location>
</feature>
<comment type="subunit">
    <text evidence="9">Homodimer.</text>
</comment>
<dbReference type="GO" id="GO:0009678">
    <property type="term" value="F:diphosphate hydrolysis-driven proton transmembrane transporter activity"/>
    <property type="evidence" value="ECO:0007669"/>
    <property type="project" value="UniProtKB-UniRule"/>
</dbReference>
<evidence type="ECO:0000256" key="6">
    <source>
        <dbReference type="ARBA" id="ARBA00022989"/>
    </source>
</evidence>
<dbReference type="Proteomes" id="UP000285961">
    <property type="component" value="Unassembled WGS sequence"/>
</dbReference>
<feature type="transmembrane region" description="Helical" evidence="9">
    <location>
        <begin position="422"/>
        <end position="443"/>
    </location>
</feature>
<keyword evidence="9" id="KW-0915">Sodium</keyword>
<feature type="transmembrane region" description="Helical" evidence="9">
    <location>
        <begin position="275"/>
        <end position="298"/>
    </location>
</feature>
<evidence type="ECO:0000256" key="1">
    <source>
        <dbReference type="ARBA" id="ARBA00004127"/>
    </source>
</evidence>
<dbReference type="GO" id="GO:0012505">
    <property type="term" value="C:endomembrane system"/>
    <property type="evidence" value="ECO:0007669"/>
    <property type="project" value="UniProtKB-SubCell"/>
</dbReference>
<evidence type="ECO:0000313" key="11">
    <source>
        <dbReference type="Proteomes" id="UP000285961"/>
    </source>
</evidence>
<organism evidence="10 11">
    <name type="scientific">Candidatus Abyssobacteria bacterium SURF_17</name>
    <dbReference type="NCBI Taxonomy" id="2093361"/>
    <lineage>
        <taxon>Bacteria</taxon>
        <taxon>Pseudomonadati</taxon>
        <taxon>Candidatus Hydrogenedentota</taxon>
        <taxon>Candidatus Abyssobacteria</taxon>
    </lineage>
</organism>
<comment type="subcellular location">
    <subcellularLocation>
        <location evidence="9">Cell membrane</location>
        <topology evidence="9">Multi-pass membrane protein</topology>
    </subcellularLocation>
    <subcellularLocation>
        <location evidence="1">Endomembrane system</location>
        <topology evidence="1">Multi-pass membrane protein</topology>
    </subcellularLocation>
</comment>
<comment type="caution">
    <text evidence="10">The sequence shown here is derived from an EMBL/GenBank/DDBJ whole genome shotgun (WGS) entry which is preliminary data.</text>
</comment>
<accession>A0A419EVT4</accession>
<feature type="transmembrane region" description="Helical" evidence="9">
    <location>
        <begin position="586"/>
        <end position="604"/>
    </location>
</feature>
<evidence type="ECO:0000256" key="5">
    <source>
        <dbReference type="ARBA" id="ARBA00022967"/>
    </source>
</evidence>
<keyword evidence="7 9" id="KW-0406">Ion transport</keyword>
<feature type="transmembrane region" description="Helical" evidence="9">
    <location>
        <begin position="487"/>
        <end position="507"/>
    </location>
</feature>
<feature type="transmembrane region" description="Helical" evidence="9">
    <location>
        <begin position="248"/>
        <end position="269"/>
    </location>
</feature>
<evidence type="ECO:0000256" key="3">
    <source>
        <dbReference type="ARBA" id="ARBA00022692"/>
    </source>
</evidence>
<dbReference type="AlphaFoldDB" id="A0A419EVT4"/>
<gene>
    <name evidence="9" type="primary">hppA</name>
    <name evidence="10" type="ORF">C4532_12740</name>
</gene>
<feature type="transmembrane region" description="Helical" evidence="9">
    <location>
        <begin position="310"/>
        <end position="329"/>
    </location>
</feature>
<feature type="transmembrane region" description="Helical" evidence="9">
    <location>
        <begin position="170"/>
        <end position="190"/>
    </location>
</feature>
<dbReference type="GO" id="GO:0030955">
    <property type="term" value="F:potassium ion binding"/>
    <property type="evidence" value="ECO:0007669"/>
    <property type="project" value="UniProtKB-UniRule"/>
</dbReference>
<protein>
    <recommendedName>
        <fullName evidence="9">Putative K(+)-stimulated pyrophosphate-energized sodium pump</fullName>
        <ecNumber evidence="9">7.2.3.1</ecNumber>
    </recommendedName>
    <alternativeName>
        <fullName evidence="9">Membrane-bound sodium-translocating pyrophosphatase</fullName>
    </alternativeName>
    <alternativeName>
        <fullName evidence="9">Pyrophosphate-energized inorganic pyrophosphatase</fullName>
        <shortName evidence="9">Na(+)-PPase</shortName>
    </alternativeName>
</protein>
<keyword evidence="5 9" id="KW-1278">Translocase</keyword>
<comment type="caution">
    <text evidence="9">Lacks conserved residue(s) required for the propagation of feature annotation.</text>
</comment>
<dbReference type="Pfam" id="PF03030">
    <property type="entry name" value="H_PPase"/>
    <property type="match status" value="1"/>
</dbReference>
<evidence type="ECO:0000256" key="9">
    <source>
        <dbReference type="HAMAP-Rule" id="MF_01129"/>
    </source>
</evidence>
<dbReference type="GO" id="GO:0005886">
    <property type="term" value="C:plasma membrane"/>
    <property type="evidence" value="ECO:0007669"/>
    <property type="project" value="UniProtKB-SubCell"/>
</dbReference>
<dbReference type="NCBIfam" id="TIGR01104">
    <property type="entry name" value="V_PPase"/>
    <property type="match status" value="1"/>
</dbReference>